<keyword evidence="1" id="KW-0812">Transmembrane</keyword>
<reference evidence="2" key="1">
    <citation type="journal article" date="2021" name="Proc. Natl. Acad. Sci. U.S.A.">
        <title>A Catalog of Tens of Thousands of Viruses from Human Metagenomes Reveals Hidden Associations with Chronic Diseases.</title>
        <authorList>
            <person name="Tisza M.J."/>
            <person name="Buck C.B."/>
        </authorList>
    </citation>
    <scope>NUCLEOTIDE SEQUENCE</scope>
    <source>
        <strain evidence="2">CtA4D8</strain>
    </source>
</reference>
<feature type="transmembrane region" description="Helical" evidence="1">
    <location>
        <begin position="12"/>
        <end position="31"/>
    </location>
</feature>
<protein>
    <submittedName>
        <fullName evidence="2">Uncharacterized protein</fullName>
    </submittedName>
</protein>
<name>A0A8S5L6K4_9CAUD</name>
<organism evidence="2">
    <name type="scientific">Myoviridae sp. ctA4D8</name>
    <dbReference type="NCBI Taxonomy" id="2823535"/>
    <lineage>
        <taxon>Viruses</taxon>
        <taxon>Duplodnaviria</taxon>
        <taxon>Heunggongvirae</taxon>
        <taxon>Uroviricota</taxon>
        <taxon>Caudoviricetes</taxon>
    </lineage>
</organism>
<proteinExistence type="predicted"/>
<evidence type="ECO:0000313" key="2">
    <source>
        <dbReference type="EMBL" id="DAD65391.1"/>
    </source>
</evidence>
<accession>A0A8S5L6K4</accession>
<evidence type="ECO:0000256" key="1">
    <source>
        <dbReference type="SAM" id="Phobius"/>
    </source>
</evidence>
<dbReference type="EMBL" id="BK014643">
    <property type="protein sequence ID" value="DAD65391.1"/>
    <property type="molecule type" value="Genomic_DNA"/>
</dbReference>
<keyword evidence="1" id="KW-1133">Transmembrane helix</keyword>
<sequence>MLVLSNHTKYYIYFFQFFQALLSMFFLKYLFNPYQI</sequence>
<keyword evidence="1" id="KW-0472">Membrane</keyword>